<proteinExistence type="predicted"/>
<feature type="region of interest" description="Disordered" evidence="1">
    <location>
        <begin position="70"/>
        <end position="146"/>
    </location>
</feature>
<evidence type="ECO:0000259" key="2">
    <source>
        <dbReference type="Pfam" id="PF07727"/>
    </source>
</evidence>
<evidence type="ECO:0000313" key="4">
    <source>
        <dbReference type="Proteomes" id="UP000649617"/>
    </source>
</evidence>
<reference evidence="3" key="1">
    <citation type="submission" date="2021-02" db="EMBL/GenBank/DDBJ databases">
        <authorList>
            <person name="Dougan E. K."/>
            <person name="Rhodes N."/>
            <person name="Thang M."/>
            <person name="Chan C."/>
        </authorList>
    </citation>
    <scope>NUCLEOTIDE SEQUENCE</scope>
</reference>
<feature type="compositionally biased region" description="Basic and acidic residues" evidence="1">
    <location>
        <begin position="22"/>
        <end position="32"/>
    </location>
</feature>
<gene>
    <name evidence="3" type="primary">RE1</name>
    <name evidence="3" type="ORF">SPIL2461_LOCUS20042</name>
</gene>
<dbReference type="InterPro" id="IPR013103">
    <property type="entry name" value="RVT_2"/>
</dbReference>
<name>A0A812X1P7_SYMPI</name>
<protein>
    <submittedName>
        <fullName evidence="3">RE1 protein</fullName>
    </submittedName>
</protein>
<comment type="caution">
    <text evidence="3">The sequence shown here is derived from an EMBL/GenBank/DDBJ whole genome shotgun (WGS) entry which is preliminary data.</text>
</comment>
<keyword evidence="4" id="KW-1185">Reference proteome</keyword>
<accession>A0A812X1P7</accession>
<evidence type="ECO:0000313" key="3">
    <source>
        <dbReference type="EMBL" id="CAE7708489.1"/>
    </source>
</evidence>
<evidence type="ECO:0000256" key="1">
    <source>
        <dbReference type="SAM" id="MobiDB-lite"/>
    </source>
</evidence>
<dbReference type="OrthoDB" id="444652at2759"/>
<feature type="non-terminal residue" evidence="3">
    <location>
        <position position="1"/>
    </location>
</feature>
<organism evidence="3 4">
    <name type="scientific">Symbiodinium pilosum</name>
    <name type="common">Dinoflagellate</name>
    <dbReference type="NCBI Taxonomy" id="2952"/>
    <lineage>
        <taxon>Eukaryota</taxon>
        <taxon>Sar</taxon>
        <taxon>Alveolata</taxon>
        <taxon>Dinophyceae</taxon>
        <taxon>Suessiales</taxon>
        <taxon>Symbiodiniaceae</taxon>
        <taxon>Symbiodinium</taxon>
    </lineage>
</organism>
<dbReference type="EMBL" id="CAJNIZ010045029">
    <property type="protein sequence ID" value="CAE7708489.1"/>
    <property type="molecule type" value="Genomic_DNA"/>
</dbReference>
<dbReference type="Pfam" id="PF07727">
    <property type="entry name" value="RVT_2"/>
    <property type="match status" value="1"/>
</dbReference>
<dbReference type="AlphaFoldDB" id="A0A812X1P7"/>
<feature type="region of interest" description="Disordered" evidence="1">
    <location>
        <begin position="20"/>
        <end position="44"/>
    </location>
</feature>
<feature type="compositionally biased region" description="Acidic residues" evidence="1">
    <location>
        <begin position="101"/>
        <end position="116"/>
    </location>
</feature>
<dbReference type="Proteomes" id="UP000649617">
    <property type="component" value="Unassembled WGS sequence"/>
</dbReference>
<sequence length="531" mass="60670">VRAGGAVWLVKGRSLLKTSPEQLRRATEREEMLEALSEPSSQSTPWTFHTVAEQVGGNKFEDISKEVPDVTEWQRAQRPEEEIQPTRFRLRRKRPAPETTRDEEEEAIDIGPEEEPGGPTRGRSRSRERPPRGSTTEATAWWSTIPEREWPETQASYWCERDAAMEIEIPMPESKRGMNKALEDLGAYFVNNLKRRAVELSEKRMTAEEKEEFRGAKGVEIRNFLASEAFQVLPPHLRPDKSQAIGMRWILSWKLKEDGTRKAKARAVLLGYQDSAYEHRATTSPVMTRQTRQMVAQLATWKRWKLSKGDVTGAFLQSREYPDQLYCIPTPDICEALGVAPGTVTRVQKACYGLVDAPLEWWRSVDSFLQELGFQRTWADSCCWVLRKGGVLKGVISGHDDDFLFAGKSGDQFWEDKLEAIKQKFKWGAWDTGSFTQCGVLVEQGPAGIHLSQPSYLVIRWVHSEAQLANSLTKANGMREYELYSKMGHRWRLVEDTNMMSARRRKEELMLTHAKHAMDQKKAGALRVSVL</sequence>
<feature type="domain" description="Reverse transcriptase Ty1/copia-type" evidence="2">
    <location>
        <begin position="239"/>
        <end position="475"/>
    </location>
</feature>